<organism evidence="6 7">
    <name type="scientific">Branchiostoma floridae</name>
    <name type="common">Florida lancelet</name>
    <name type="synonym">Amphioxus</name>
    <dbReference type="NCBI Taxonomy" id="7739"/>
    <lineage>
        <taxon>Eukaryota</taxon>
        <taxon>Metazoa</taxon>
        <taxon>Chordata</taxon>
        <taxon>Cephalochordata</taxon>
        <taxon>Leptocardii</taxon>
        <taxon>Amphioxiformes</taxon>
        <taxon>Branchiostomatidae</taxon>
        <taxon>Branchiostoma</taxon>
    </lineage>
</organism>
<feature type="compositionally biased region" description="Polar residues" evidence="3">
    <location>
        <begin position="632"/>
        <end position="656"/>
    </location>
</feature>
<dbReference type="FunFam" id="1.10.8.270:FF:000006">
    <property type="entry name" value="Small G protein signaling modulator 2"/>
    <property type="match status" value="1"/>
</dbReference>
<dbReference type="InterPro" id="IPR004012">
    <property type="entry name" value="Run_dom"/>
</dbReference>
<dbReference type="GO" id="GO:0031410">
    <property type="term" value="C:cytoplasmic vesicle"/>
    <property type="evidence" value="ECO:0007669"/>
    <property type="project" value="UniProtKB-ARBA"/>
</dbReference>
<dbReference type="InterPro" id="IPR035969">
    <property type="entry name" value="Rab-GAP_TBC_sf"/>
</dbReference>
<dbReference type="CDD" id="cd17687">
    <property type="entry name" value="RUN_SGSM1_like"/>
    <property type="match status" value="1"/>
</dbReference>
<evidence type="ECO:0000256" key="1">
    <source>
        <dbReference type="ARBA" id="ARBA00022468"/>
    </source>
</evidence>
<comment type="similarity">
    <text evidence="2">Belongs to the RUTBC family.</text>
</comment>
<feature type="compositionally biased region" description="Polar residues" evidence="3">
    <location>
        <begin position="596"/>
        <end position="622"/>
    </location>
</feature>
<dbReference type="GeneID" id="118426052"/>
<feature type="region of interest" description="Disordered" evidence="3">
    <location>
        <begin position="909"/>
        <end position="989"/>
    </location>
</feature>
<evidence type="ECO:0000313" key="6">
    <source>
        <dbReference type="Proteomes" id="UP000001554"/>
    </source>
</evidence>
<dbReference type="PROSITE" id="PS50826">
    <property type="entry name" value="RUN"/>
    <property type="match status" value="1"/>
</dbReference>
<protein>
    <submittedName>
        <fullName evidence="7">Small G protein signaling modulator 2-like isoform X1</fullName>
    </submittedName>
</protein>
<evidence type="ECO:0000259" key="5">
    <source>
        <dbReference type="PROSITE" id="PS50826"/>
    </source>
</evidence>
<dbReference type="Pfam" id="PF02759">
    <property type="entry name" value="RUN"/>
    <property type="match status" value="1"/>
</dbReference>
<dbReference type="KEGG" id="bfo:118426052"/>
<gene>
    <name evidence="7" type="primary">LOC118426052</name>
</gene>
<dbReference type="AlphaFoldDB" id="A0A9J7N308"/>
<dbReference type="Gene3D" id="2.30.29.230">
    <property type="match status" value="1"/>
</dbReference>
<keyword evidence="6" id="KW-1185">Reference proteome</keyword>
<dbReference type="PROSITE" id="PS50086">
    <property type="entry name" value="TBC_RABGAP"/>
    <property type="match status" value="1"/>
</dbReference>
<dbReference type="OrthoDB" id="10264062at2759"/>
<dbReference type="RefSeq" id="XP_035691187.1">
    <property type="nucleotide sequence ID" value="XM_035835294.1"/>
</dbReference>
<feature type="domain" description="RUN" evidence="5">
    <location>
        <begin position="74"/>
        <end position="231"/>
    </location>
</feature>
<evidence type="ECO:0000259" key="4">
    <source>
        <dbReference type="PROSITE" id="PS50086"/>
    </source>
</evidence>
<dbReference type="PANTHER" id="PTHR22957">
    <property type="entry name" value="TBC1 DOMAIN FAMILY MEMBER GTPASE-ACTIVATING PROTEIN"/>
    <property type="match status" value="1"/>
</dbReference>
<feature type="domain" description="Rab-GAP TBC" evidence="4">
    <location>
        <begin position="756"/>
        <end position="1179"/>
    </location>
</feature>
<keyword evidence="1" id="KW-0343">GTPase activation</keyword>
<dbReference type="Gene3D" id="1.10.8.270">
    <property type="entry name" value="putative rabgap domain of human tbc1 domain family member 14 like domains"/>
    <property type="match status" value="1"/>
</dbReference>
<evidence type="ECO:0000313" key="7">
    <source>
        <dbReference type="RefSeq" id="XP_035691187.1"/>
    </source>
</evidence>
<dbReference type="GO" id="GO:0005096">
    <property type="term" value="F:GTPase activator activity"/>
    <property type="evidence" value="ECO:0000318"/>
    <property type="project" value="GO_Central"/>
</dbReference>
<accession>A0A9J7N308</accession>
<dbReference type="FunFam" id="1.10.472.80:FF:000004">
    <property type="entry name" value="Small G protein signaling modulator 1"/>
    <property type="match status" value="1"/>
</dbReference>
<dbReference type="SMART" id="SM00593">
    <property type="entry name" value="RUN"/>
    <property type="match status" value="1"/>
</dbReference>
<dbReference type="InterPro" id="IPR037745">
    <property type="entry name" value="SGSM1/2"/>
</dbReference>
<dbReference type="SMART" id="SM00164">
    <property type="entry name" value="TBC"/>
    <property type="match status" value="1"/>
</dbReference>
<dbReference type="InterPro" id="IPR000195">
    <property type="entry name" value="Rab-GAP-TBC_dom"/>
</dbReference>
<dbReference type="Pfam" id="PF00566">
    <property type="entry name" value="RabGAP-TBC"/>
    <property type="match status" value="1"/>
</dbReference>
<feature type="region of interest" description="Disordered" evidence="3">
    <location>
        <begin position="504"/>
        <end position="532"/>
    </location>
</feature>
<reference evidence="6" key="1">
    <citation type="journal article" date="2020" name="Nat. Ecol. Evol.">
        <title>Deeply conserved synteny resolves early events in vertebrate evolution.</title>
        <authorList>
            <person name="Simakov O."/>
            <person name="Marletaz F."/>
            <person name="Yue J.X."/>
            <person name="O'Connell B."/>
            <person name="Jenkins J."/>
            <person name="Brandt A."/>
            <person name="Calef R."/>
            <person name="Tung C.H."/>
            <person name="Huang T.K."/>
            <person name="Schmutz J."/>
            <person name="Satoh N."/>
            <person name="Yu J.K."/>
            <person name="Putnam N.H."/>
            <person name="Green R.E."/>
            <person name="Rokhsar D.S."/>
        </authorList>
    </citation>
    <scope>NUCLEOTIDE SEQUENCE [LARGE SCALE GENOMIC DNA]</scope>
    <source>
        <strain evidence="6">S238N-H82</strain>
    </source>
</reference>
<dbReference type="Pfam" id="PF12068">
    <property type="entry name" value="PH_RBD"/>
    <property type="match status" value="1"/>
</dbReference>
<proteinExistence type="inferred from homology"/>
<dbReference type="FunFam" id="2.30.29.230:FF:000008">
    <property type="entry name" value="Small G protein signaling modulator 2"/>
    <property type="match status" value="1"/>
</dbReference>
<evidence type="ECO:0000256" key="2">
    <source>
        <dbReference type="ARBA" id="ARBA00034124"/>
    </source>
</evidence>
<dbReference type="SUPFAM" id="SSF47923">
    <property type="entry name" value="Ypt/Rab-GAP domain of gyp1p"/>
    <property type="match status" value="2"/>
</dbReference>
<reference evidence="7" key="2">
    <citation type="submission" date="2025-08" db="UniProtKB">
        <authorList>
            <consortium name="RefSeq"/>
        </authorList>
    </citation>
    <scope>IDENTIFICATION</scope>
    <source>
        <strain evidence="7">S238N-H82</strain>
        <tissue evidence="7">Testes</tissue>
    </source>
</reference>
<dbReference type="InterPro" id="IPR021935">
    <property type="entry name" value="SGSM1/2_RBD"/>
</dbReference>
<sequence length="1246" mass="141408">MRRFFQRGKTGNTGCDAPPAHPNSCTLNPEPDGKMATVIGDKMSDAEYREKLIRTVKKEVKQIMEEAVTRKFVHEDSGHIIALCAAVEACLLHGLKKRTISFLSGNTAAALINKVGKDFQPAADLAKKCQEIELENEKKRLANLGITNIGNEILKRQNSFTGSAQAQNKYLWSRMALYNKVLARIVEYLTENSSKYYESNALLADPVEGTILASLLVGPCALDFSKVKTPDHYWTDPTADELVQRHRIPNQANLNGPPSPNRRPHLKIIRMGSGGPDDFANRLPVSPRDYVESLHQNSRTTLLYGKNNVLVQPKEDMEPVPGYLSLHQTADNLTIKWTPNQLMNGSIDSNEGDADRSEQNFPVRKHDGVIYWDYAVNINLDEVVYLHCHQQPDSGGTIVLVGQDGVQRPPIHFPKGGHLLAFLSCLENGLLPHGQLDPPLWSQRGKGKQVFPRLRRRGAASTRQVTIHKADSKEGEAVESIAEEEATDYVFRILTAYKPEESNASILVQPRRPQMKRRQKRPPLPRPYPLSRPTLLPSCEGVYLVYQFEPIQEEPVQYTVSTEVFDKDRPAKKSTPVNNEVSIDLMDPKFTRPLSWSSKPLVRRTSSGGSQTSPPYQPTTAQVYAPRRQSTDSEGLNSTGSPSSDEPSVFTRQSSLDSDPGDFLNISARLRTSLKLLCDTMKKQIISRAFYGWLAHCRHLRTVRTHLSGLVHHKIVSQDRPMDATFGLTGDMWWSMHEDGQVNDEEEIYRLVYFGGCDHEIRAEVWPYLLGHYTFGDTDGQRREKDDLAHTQYENIMSDWMAVEAIIRQRDREAQAASIAKLSSGSSIDSQAYKLYSQDSTISNDHSSSIDSLVDEDEILQKSGVYYNISGNVVLVFEDDEGNHETSRARKKDSVDSSSESPEFLQGINHTVELPKGLSVGSGQDRIDEGIGSSCSTYDRDSVDYAGRMSVNDKDPGDENENRKIKRSHEMINIDRQATVDEEDEEDQRDQEISACMNEQETLAVEPMDRNPSPESTQGCDYDTKLLDSYGLNLHRIDKDVARCDRNYPYFTTINLEKLRNIMCTYVWEHMEVGYVQGMCDLAAPLLVILDDEAKTYSCFCQLMKRMSQNFPHGGAMDTHFANMRSLIQILDSEMFELMHQNGDYTHFYFCYRWFLLDFKRELLYEDVFSVWETIWTARPLASEHFVLFIALALVEYYRDIILDNSMDFTDIIKFFNEMAERHDAKAVLKRARELVFELQSLIENK</sequence>
<dbReference type="InterPro" id="IPR037213">
    <property type="entry name" value="Run_dom_sf"/>
</dbReference>
<feature type="region of interest" description="Disordered" evidence="3">
    <location>
        <begin position="596"/>
        <end position="656"/>
    </location>
</feature>
<dbReference type="Gene3D" id="1.20.58.900">
    <property type="match status" value="1"/>
</dbReference>
<feature type="compositionally biased region" description="Basic and acidic residues" evidence="3">
    <location>
        <begin position="951"/>
        <end position="973"/>
    </location>
</feature>
<name>A0A9J7N308_BRAFL</name>
<dbReference type="OMA" id="CDRNYAY"/>
<dbReference type="Gene3D" id="1.10.472.80">
    <property type="entry name" value="Ypt/Rab-GAP domain of gyp1p, domain 3"/>
    <property type="match status" value="1"/>
</dbReference>
<evidence type="ECO:0000256" key="3">
    <source>
        <dbReference type="SAM" id="MobiDB-lite"/>
    </source>
</evidence>
<dbReference type="CDD" id="cd15784">
    <property type="entry name" value="PH_RUTBC"/>
    <property type="match status" value="1"/>
</dbReference>
<dbReference type="Proteomes" id="UP000001554">
    <property type="component" value="Chromosome 11"/>
</dbReference>
<dbReference type="SUPFAM" id="SSF140741">
    <property type="entry name" value="RUN domain-like"/>
    <property type="match status" value="1"/>
</dbReference>
<feature type="region of interest" description="Disordered" evidence="3">
    <location>
        <begin position="1"/>
        <end position="31"/>
    </location>
</feature>
<dbReference type="PANTHER" id="PTHR22957:SF502">
    <property type="entry name" value="SMALL G PROTEIN SIGNALING MODULATOR 2-RELATED"/>
    <property type="match status" value="1"/>
</dbReference>
<feature type="compositionally biased region" description="Basic residues" evidence="3">
    <location>
        <begin position="513"/>
        <end position="523"/>
    </location>
</feature>
<feature type="compositionally biased region" description="Acidic residues" evidence="3">
    <location>
        <begin position="980"/>
        <end position="989"/>
    </location>
</feature>